<comment type="caution">
    <text evidence="2">The sequence shown here is derived from an EMBL/GenBank/DDBJ whole genome shotgun (WGS) entry which is preliminary data.</text>
</comment>
<keyword evidence="3" id="KW-1185">Reference proteome</keyword>
<organism evidence="2 3">
    <name type="scientific">Halovibrio variabilis</name>
    <dbReference type="NCBI Taxonomy" id="31910"/>
    <lineage>
        <taxon>Bacteria</taxon>
        <taxon>Pseudomonadati</taxon>
        <taxon>Pseudomonadota</taxon>
        <taxon>Gammaproteobacteria</taxon>
        <taxon>Oceanospirillales</taxon>
        <taxon>Halomonadaceae</taxon>
        <taxon>Halovibrio</taxon>
    </lineage>
</organism>
<sequence length="253" mass="29198">MPATALSHFQQDIQRAKELKLHADSLGNSVLRDDVYRSSWMMAVGALDAYFCDAFADVLSKILNAKNKDDSVKLTDKIKSLKLPISSLLQFGSSNTSWKWRNAARELIEKDNVLSLKKVKDLFNHIMDDHNKILSKDMMENWLLNKSAKHRLMGISATEYRRLSQGDKNKKKKAMQDKLGSRYEKIIQRRHDCIHNCDRPKVSPQPISDIELEKVLEDVEFLVLSLNQHIDRNLRRHLISMGCSRTLVRRVNA</sequence>
<gene>
    <name evidence="2" type="ORF">HVA01_14210</name>
</gene>
<evidence type="ECO:0000259" key="1">
    <source>
        <dbReference type="Pfam" id="PF18735"/>
    </source>
</evidence>
<proteinExistence type="predicted"/>
<dbReference type="EMBL" id="BJXV01000008">
    <property type="protein sequence ID" value="GEN27775.1"/>
    <property type="molecule type" value="Genomic_DNA"/>
</dbReference>
<protein>
    <recommendedName>
        <fullName evidence="1">RiboL-PSP-HEPN domain-containing protein</fullName>
    </recommendedName>
</protein>
<dbReference type="AlphaFoldDB" id="A0A511UMD3"/>
<evidence type="ECO:0000313" key="2">
    <source>
        <dbReference type="EMBL" id="GEN27775.1"/>
    </source>
</evidence>
<dbReference type="InterPro" id="IPR041519">
    <property type="entry name" value="HEPN_RiboL-PSP"/>
</dbReference>
<reference evidence="2 3" key="1">
    <citation type="submission" date="2019-07" db="EMBL/GenBank/DDBJ databases">
        <title>Whole genome shotgun sequence of Halomonas variabilis NBRC 102410.</title>
        <authorList>
            <person name="Hosoyama A."/>
            <person name="Uohara A."/>
            <person name="Ohji S."/>
            <person name="Ichikawa N."/>
        </authorList>
    </citation>
    <scope>NUCLEOTIDE SEQUENCE [LARGE SCALE GENOMIC DNA]</scope>
    <source>
        <strain evidence="2 3">NBRC 102410</strain>
    </source>
</reference>
<evidence type="ECO:0000313" key="3">
    <source>
        <dbReference type="Proteomes" id="UP000321303"/>
    </source>
</evidence>
<dbReference type="Proteomes" id="UP000321303">
    <property type="component" value="Unassembled WGS sequence"/>
</dbReference>
<feature type="domain" description="RiboL-PSP-HEPN" evidence="1">
    <location>
        <begin position="14"/>
        <end position="230"/>
    </location>
</feature>
<dbReference type="RefSeq" id="WP_146874370.1">
    <property type="nucleotide sequence ID" value="NZ_BJXV01000008.1"/>
</dbReference>
<dbReference type="OrthoDB" id="259899at2"/>
<accession>A0A511UMD3</accession>
<name>A0A511UMD3_9GAMM</name>
<dbReference type="Pfam" id="PF18735">
    <property type="entry name" value="HEPN_RiboL-PSP"/>
    <property type="match status" value="1"/>
</dbReference>